<dbReference type="AlphaFoldDB" id="A0A2M3ZPM4"/>
<proteinExistence type="predicted"/>
<evidence type="ECO:0000256" key="1">
    <source>
        <dbReference type="SAM" id="MobiDB-lite"/>
    </source>
</evidence>
<name>A0A2M3ZPM4_9DIPT</name>
<sequence length="94" mass="9629">MLLLFCAGSVSSSLVTSIESSSLSFMLSCSRMGLAEPHEDELCWPPPPPPSPPPPVWCLSCSPLAGPPVLLPGPPVPLSGVPGRCGDDPPPLGD</sequence>
<protein>
    <submittedName>
        <fullName evidence="2">Putative secreted peptide</fullName>
    </submittedName>
</protein>
<evidence type="ECO:0000313" key="2">
    <source>
        <dbReference type="EMBL" id="MBW30486.1"/>
    </source>
</evidence>
<feature type="region of interest" description="Disordered" evidence="1">
    <location>
        <begin position="72"/>
        <end position="94"/>
    </location>
</feature>
<organism evidence="2">
    <name type="scientific">Anopheles braziliensis</name>
    <dbReference type="NCBI Taxonomy" id="58242"/>
    <lineage>
        <taxon>Eukaryota</taxon>
        <taxon>Metazoa</taxon>
        <taxon>Ecdysozoa</taxon>
        <taxon>Arthropoda</taxon>
        <taxon>Hexapoda</taxon>
        <taxon>Insecta</taxon>
        <taxon>Pterygota</taxon>
        <taxon>Neoptera</taxon>
        <taxon>Endopterygota</taxon>
        <taxon>Diptera</taxon>
        <taxon>Nematocera</taxon>
        <taxon>Culicoidea</taxon>
        <taxon>Culicidae</taxon>
        <taxon>Anophelinae</taxon>
        <taxon>Anopheles</taxon>
    </lineage>
</organism>
<reference evidence="2" key="1">
    <citation type="submission" date="2018-01" db="EMBL/GenBank/DDBJ databases">
        <title>An insight into the sialome of Amazonian anophelines.</title>
        <authorList>
            <person name="Ribeiro J.M."/>
            <person name="Scarpassa V."/>
            <person name="Calvo E."/>
        </authorList>
    </citation>
    <scope>NUCLEOTIDE SEQUENCE</scope>
    <source>
        <tissue evidence="2">Salivary glands</tissue>
    </source>
</reference>
<dbReference type="EMBL" id="GGFM01009735">
    <property type="protein sequence ID" value="MBW30486.1"/>
    <property type="molecule type" value="Transcribed_RNA"/>
</dbReference>
<accession>A0A2M3ZPM4</accession>